<evidence type="ECO:0000256" key="3">
    <source>
        <dbReference type="ARBA" id="ARBA00023002"/>
    </source>
</evidence>
<reference evidence="6 7" key="1">
    <citation type="submission" date="2018-06" db="EMBL/GenBank/DDBJ databases">
        <authorList>
            <person name="Pothier F. J."/>
        </authorList>
    </citation>
    <scope>NUCLEOTIDE SEQUENCE [LARGE SCALE GENOMIC DNA]</scope>
    <source>
        <strain evidence="6 7">CPBF 424</strain>
    </source>
</reference>
<dbReference type="InterPro" id="IPR036249">
    <property type="entry name" value="Thioredoxin-like_sf"/>
</dbReference>
<evidence type="ECO:0000256" key="1">
    <source>
        <dbReference type="ARBA" id="ARBA00006926"/>
    </source>
</evidence>
<dbReference type="InterPro" id="IPR000889">
    <property type="entry name" value="Glutathione_peroxidase"/>
</dbReference>
<name>A0AA46C768_9XANT</name>
<dbReference type="EMBL" id="UIHB01000002">
    <property type="protein sequence ID" value="SUZ27680.1"/>
    <property type="molecule type" value="Genomic_DNA"/>
</dbReference>
<dbReference type="Pfam" id="PF00255">
    <property type="entry name" value="GSHPx"/>
    <property type="match status" value="1"/>
</dbReference>
<dbReference type="PRINTS" id="PR01011">
    <property type="entry name" value="GLUTPROXDASE"/>
</dbReference>
<evidence type="ECO:0000313" key="6">
    <source>
        <dbReference type="EMBL" id="SUZ27680.1"/>
    </source>
</evidence>
<comment type="similarity">
    <text evidence="1 5">Belongs to the glutathione peroxidase family.</text>
</comment>
<comment type="caution">
    <text evidence="6">The sequence shown here is derived from an EMBL/GenBank/DDBJ whole genome shotgun (WGS) entry which is preliminary data.</text>
</comment>
<dbReference type="GO" id="GO:0034599">
    <property type="term" value="P:cellular response to oxidative stress"/>
    <property type="evidence" value="ECO:0007669"/>
    <property type="project" value="TreeGrafter"/>
</dbReference>
<accession>A0AA46C768</accession>
<dbReference type="PROSITE" id="PS00460">
    <property type="entry name" value="GLUTATHIONE_PEROXID_1"/>
    <property type="match status" value="1"/>
</dbReference>
<dbReference type="Proteomes" id="UP000254168">
    <property type="component" value="Unassembled WGS sequence"/>
</dbReference>
<dbReference type="PANTHER" id="PTHR11592">
    <property type="entry name" value="GLUTATHIONE PEROXIDASE"/>
    <property type="match status" value="1"/>
</dbReference>
<dbReference type="AlphaFoldDB" id="A0AA46C768"/>
<keyword evidence="3 5" id="KW-0560">Oxidoreductase</keyword>
<keyword evidence="2 5" id="KW-0575">Peroxidase</keyword>
<evidence type="ECO:0000256" key="5">
    <source>
        <dbReference type="RuleBase" id="RU000499"/>
    </source>
</evidence>
<dbReference type="PROSITE" id="PS51355">
    <property type="entry name" value="GLUTATHIONE_PEROXID_3"/>
    <property type="match status" value="1"/>
</dbReference>
<dbReference type="InterPro" id="IPR029759">
    <property type="entry name" value="GPX_AS"/>
</dbReference>
<organism evidence="6 7">
    <name type="scientific">Xanthomonas euroxanthea</name>
    <dbReference type="NCBI Taxonomy" id="2259622"/>
    <lineage>
        <taxon>Bacteria</taxon>
        <taxon>Pseudomonadati</taxon>
        <taxon>Pseudomonadota</taxon>
        <taxon>Gammaproteobacteria</taxon>
        <taxon>Lysobacterales</taxon>
        <taxon>Lysobacteraceae</taxon>
        <taxon>Xanthomonas</taxon>
    </lineage>
</organism>
<keyword evidence="7" id="KW-1185">Reference proteome</keyword>
<gene>
    <name evidence="6" type="primary">gpo</name>
    <name evidence="6" type="ORF">CPBF424_14700</name>
</gene>
<sequence length="181" mass="20108">MPRCGPLRYAALLAHSGAAMSDISTFEFTDLDGRTQSMRDYAGKVVLVVNVASKCGFTPQYAGLQALWQRYRERGLVVIGFPCDQFGHQEPGDAAQIRQFCSLDYAVDFPLAEKVEVNGSGAHPLWRWLKHEQRGVLGSEAIKWNFTKFLIGRDGTVLERYAPTTKPEALAADIERALVES</sequence>
<dbReference type="SUPFAM" id="SSF52833">
    <property type="entry name" value="Thioredoxin-like"/>
    <property type="match status" value="1"/>
</dbReference>
<proteinExistence type="inferred from homology"/>
<dbReference type="GO" id="GO:0004601">
    <property type="term" value="F:peroxidase activity"/>
    <property type="evidence" value="ECO:0007669"/>
    <property type="project" value="UniProtKB-KW"/>
</dbReference>
<evidence type="ECO:0000313" key="7">
    <source>
        <dbReference type="Proteomes" id="UP000254168"/>
    </source>
</evidence>
<evidence type="ECO:0000256" key="4">
    <source>
        <dbReference type="PIRSR" id="PIRSR000303-1"/>
    </source>
</evidence>
<dbReference type="CDD" id="cd00340">
    <property type="entry name" value="GSH_Peroxidase"/>
    <property type="match status" value="1"/>
</dbReference>
<protein>
    <recommendedName>
        <fullName evidence="5">Glutathione peroxidase</fullName>
    </recommendedName>
</protein>
<dbReference type="PANTHER" id="PTHR11592:SF78">
    <property type="entry name" value="GLUTATHIONE PEROXIDASE"/>
    <property type="match status" value="1"/>
</dbReference>
<feature type="active site" evidence="4">
    <location>
        <position position="55"/>
    </location>
</feature>
<dbReference type="Gene3D" id="3.40.30.10">
    <property type="entry name" value="Glutaredoxin"/>
    <property type="match status" value="1"/>
</dbReference>
<dbReference type="FunFam" id="3.40.30.10:FF:000010">
    <property type="entry name" value="Glutathione peroxidase"/>
    <property type="match status" value="1"/>
</dbReference>
<dbReference type="PIRSF" id="PIRSF000303">
    <property type="entry name" value="Glutathion_perox"/>
    <property type="match status" value="1"/>
</dbReference>
<evidence type="ECO:0000256" key="2">
    <source>
        <dbReference type="ARBA" id="ARBA00022559"/>
    </source>
</evidence>